<evidence type="ECO:0000259" key="8">
    <source>
        <dbReference type="PROSITE" id="PS50240"/>
    </source>
</evidence>
<dbReference type="GO" id="GO:0005615">
    <property type="term" value="C:extracellular space"/>
    <property type="evidence" value="ECO:0007669"/>
    <property type="project" value="TreeGrafter"/>
</dbReference>
<dbReference type="InterPro" id="IPR009003">
    <property type="entry name" value="Peptidase_S1_PA"/>
</dbReference>
<dbReference type="AlphaFoldDB" id="A0A7S1B583"/>
<dbReference type="InterPro" id="IPR033116">
    <property type="entry name" value="TRYPSIN_SER"/>
</dbReference>
<evidence type="ECO:0000256" key="4">
    <source>
        <dbReference type="ARBA" id="ARBA00022801"/>
    </source>
</evidence>
<name>A0A7S1B583_9STRA</name>
<dbReference type="CDD" id="cd00190">
    <property type="entry name" value="Tryp_SPc"/>
    <property type="match status" value="1"/>
</dbReference>
<keyword evidence="5" id="KW-0843">Virulence</keyword>
<proteinExistence type="predicted"/>
<dbReference type="InterPro" id="IPR001254">
    <property type="entry name" value="Trypsin_dom"/>
</dbReference>
<evidence type="ECO:0000256" key="3">
    <source>
        <dbReference type="ARBA" id="ARBA00022670"/>
    </source>
</evidence>
<dbReference type="GO" id="GO:0006508">
    <property type="term" value="P:proteolysis"/>
    <property type="evidence" value="ECO:0007669"/>
    <property type="project" value="UniProtKB-KW"/>
</dbReference>
<gene>
    <name evidence="10" type="ORF">CHYS00102_LOCUS2388</name>
</gene>
<feature type="domain" description="Peptidase S1" evidence="8">
    <location>
        <begin position="1"/>
        <end position="173"/>
    </location>
</feature>
<organism evidence="10">
    <name type="scientific">Corethron hystrix</name>
    <dbReference type="NCBI Taxonomy" id="216773"/>
    <lineage>
        <taxon>Eukaryota</taxon>
        <taxon>Sar</taxon>
        <taxon>Stramenopiles</taxon>
        <taxon>Ochrophyta</taxon>
        <taxon>Bacillariophyta</taxon>
        <taxon>Coscinodiscophyceae</taxon>
        <taxon>Corethrophycidae</taxon>
        <taxon>Corethrales</taxon>
        <taxon>Corethraceae</taxon>
        <taxon>Corethron</taxon>
    </lineage>
</organism>
<dbReference type="InterPro" id="IPR003582">
    <property type="entry name" value="ShKT_dom"/>
</dbReference>
<dbReference type="GO" id="GO:0004252">
    <property type="term" value="F:serine-type endopeptidase activity"/>
    <property type="evidence" value="ECO:0007669"/>
    <property type="project" value="InterPro"/>
</dbReference>
<evidence type="ECO:0000313" key="10">
    <source>
        <dbReference type="EMBL" id="CAD8875213.1"/>
    </source>
</evidence>
<keyword evidence="2" id="KW-0964">Secreted</keyword>
<reference evidence="10" key="1">
    <citation type="submission" date="2021-01" db="EMBL/GenBank/DDBJ databases">
        <authorList>
            <person name="Corre E."/>
            <person name="Pelletier E."/>
            <person name="Niang G."/>
            <person name="Scheremetjew M."/>
            <person name="Finn R."/>
            <person name="Kale V."/>
            <person name="Holt S."/>
            <person name="Cochrane G."/>
            <person name="Meng A."/>
            <person name="Brown T."/>
            <person name="Cohen L."/>
        </authorList>
    </citation>
    <scope>NUCLEOTIDE SEQUENCE</scope>
    <source>
        <strain evidence="10">308</strain>
    </source>
</reference>
<dbReference type="Pfam" id="PF00089">
    <property type="entry name" value="Trypsin"/>
    <property type="match status" value="1"/>
</dbReference>
<dbReference type="PROSITE" id="PS00135">
    <property type="entry name" value="TRYPSIN_SER"/>
    <property type="match status" value="1"/>
</dbReference>
<feature type="domain" description="ShKT" evidence="9">
    <location>
        <begin position="270"/>
        <end position="315"/>
    </location>
</feature>
<evidence type="ECO:0000256" key="7">
    <source>
        <dbReference type="SAM" id="MobiDB-lite"/>
    </source>
</evidence>
<evidence type="ECO:0000256" key="2">
    <source>
        <dbReference type="ARBA" id="ARBA00022525"/>
    </source>
</evidence>
<dbReference type="InterPro" id="IPR043504">
    <property type="entry name" value="Peptidase_S1_PA_chymotrypsin"/>
</dbReference>
<dbReference type="Gene3D" id="2.40.10.10">
    <property type="entry name" value="Trypsin-like serine proteases"/>
    <property type="match status" value="1"/>
</dbReference>
<dbReference type="PROSITE" id="PS50240">
    <property type="entry name" value="TRYPSIN_DOM"/>
    <property type="match status" value="1"/>
</dbReference>
<evidence type="ECO:0000256" key="5">
    <source>
        <dbReference type="ARBA" id="ARBA00023026"/>
    </source>
</evidence>
<dbReference type="PANTHER" id="PTHR24264:SF65">
    <property type="entry name" value="SRCR DOMAIN-CONTAINING PROTEIN"/>
    <property type="match status" value="1"/>
</dbReference>
<keyword evidence="4" id="KW-0378">Hydrolase</keyword>
<dbReference type="SMART" id="SM00020">
    <property type="entry name" value="Tryp_SPc"/>
    <property type="match status" value="1"/>
</dbReference>
<protein>
    <recommendedName>
        <fullName evidence="11">Peptidase S1 domain-containing protein</fullName>
    </recommendedName>
</protein>
<dbReference type="InterPro" id="IPR050127">
    <property type="entry name" value="Serine_Proteases_S1"/>
</dbReference>
<dbReference type="PANTHER" id="PTHR24264">
    <property type="entry name" value="TRYPSIN-RELATED"/>
    <property type="match status" value="1"/>
</dbReference>
<accession>A0A7S1B583</accession>
<feature type="region of interest" description="Disordered" evidence="7">
    <location>
        <begin position="184"/>
        <end position="206"/>
    </location>
</feature>
<keyword evidence="3" id="KW-0645">Protease</keyword>
<keyword evidence="6" id="KW-1015">Disulfide bond</keyword>
<evidence type="ECO:0000256" key="6">
    <source>
        <dbReference type="ARBA" id="ARBA00023157"/>
    </source>
</evidence>
<evidence type="ECO:0000256" key="1">
    <source>
        <dbReference type="ARBA" id="ARBA00004613"/>
    </source>
</evidence>
<evidence type="ECO:0008006" key="11">
    <source>
        <dbReference type="Google" id="ProtNLM"/>
    </source>
</evidence>
<dbReference type="FunFam" id="2.40.10.10:FF:000002">
    <property type="entry name" value="Transmembrane protease serine"/>
    <property type="match status" value="1"/>
</dbReference>
<sequence length="375" mass="42225">MYKWYDSDNYKEKIKVLQEIPHPDFDVDTFYSDFMLVVLEEESRFPPVCISGDPNVLIPGYSKLHVLGFGNTEETGSLSYTFREVDLEYISNTACQSLYRQHQIHDNMMCCDSSKLGKDACQGDSGGPLIIKGDSADEDVVVGIVSWGVGCARYPGVYARISNEMSWISQKVSELGGTLAPCKGVTQTPTRSPIKSPIKSPTFAEMPSQKKLEETLSCVRDNGNFRWSGKTCSQLANTDYWNACQNLSIRTNCPVSCSCHVSAAGTMEGCQDNEKFSYKGNNCEWVRQNISTCHKRSWPSGKLVRDHCQKSCGLCTRRNCGVRDNLNFMFKNNIRRRCRNWVKNLPNKRCRNNLIKANCPVTCACYWRNSETTGG</sequence>
<comment type="subcellular location">
    <subcellularLocation>
        <location evidence="1">Secreted</location>
    </subcellularLocation>
</comment>
<evidence type="ECO:0000259" key="9">
    <source>
        <dbReference type="PROSITE" id="PS51670"/>
    </source>
</evidence>
<dbReference type="SUPFAM" id="SSF50494">
    <property type="entry name" value="Trypsin-like serine proteases"/>
    <property type="match status" value="1"/>
</dbReference>
<dbReference type="EMBL" id="HBFR01003455">
    <property type="protein sequence ID" value="CAD8875213.1"/>
    <property type="molecule type" value="Transcribed_RNA"/>
</dbReference>
<dbReference type="PROSITE" id="PS51670">
    <property type="entry name" value="SHKT"/>
    <property type="match status" value="1"/>
</dbReference>